<feature type="region of interest" description="Disordered" evidence="1">
    <location>
        <begin position="131"/>
        <end position="156"/>
    </location>
</feature>
<evidence type="ECO:0000313" key="2">
    <source>
        <dbReference type="EMBL" id="CAH3179506.1"/>
    </source>
</evidence>
<keyword evidence="3" id="KW-1185">Reference proteome</keyword>
<proteinExistence type="predicted"/>
<comment type="caution">
    <text evidence="2">The sequence shown here is derived from an EMBL/GenBank/DDBJ whole genome shotgun (WGS) entry which is preliminary data.</text>
</comment>
<protein>
    <submittedName>
        <fullName evidence="2">Uncharacterized protein</fullName>
    </submittedName>
</protein>
<dbReference type="EMBL" id="CALNXK010000257">
    <property type="protein sequence ID" value="CAH3179506.1"/>
    <property type="molecule type" value="Genomic_DNA"/>
</dbReference>
<sequence length="298" mass="32996">MAKKTRSSARFVEILWSMVNNEDEIKKCGEYISWNEMNCRNLSHDTSSEAGSGSGERQLADGFKKLQDVEGDEFVNENFIRGFPELRKNIIKKKPPDKHKKGIDGIAAPAGFLAPEEAQLYSPYMDIGSSARGESLKTHHPPQNSSTCTSLPHNPQVPAASEQLTAKRPQEQMTGLENELSNQKLKKLRASGVLSTDPDSSTLLRSLGTASAVERVLDQAYYSLQIEGELQELLFRNTEEISHANPDSKEARNDTVSHSFLEELVDNVPMGYPYNATSTMQLNADTDNTSMGGDFSKH</sequence>
<name>A0ABN8RJS5_9CNID</name>
<evidence type="ECO:0000256" key="1">
    <source>
        <dbReference type="SAM" id="MobiDB-lite"/>
    </source>
</evidence>
<gene>
    <name evidence="2" type="ORF">PLOB_00021889</name>
</gene>
<dbReference type="Proteomes" id="UP001159405">
    <property type="component" value="Unassembled WGS sequence"/>
</dbReference>
<evidence type="ECO:0000313" key="3">
    <source>
        <dbReference type="Proteomes" id="UP001159405"/>
    </source>
</evidence>
<feature type="non-terminal residue" evidence="2">
    <location>
        <position position="298"/>
    </location>
</feature>
<reference evidence="2 3" key="1">
    <citation type="submission" date="2022-05" db="EMBL/GenBank/DDBJ databases">
        <authorList>
            <consortium name="Genoscope - CEA"/>
            <person name="William W."/>
        </authorList>
    </citation>
    <scope>NUCLEOTIDE SEQUENCE [LARGE SCALE GENOMIC DNA]</scope>
</reference>
<organism evidence="2 3">
    <name type="scientific">Porites lobata</name>
    <dbReference type="NCBI Taxonomy" id="104759"/>
    <lineage>
        <taxon>Eukaryota</taxon>
        <taxon>Metazoa</taxon>
        <taxon>Cnidaria</taxon>
        <taxon>Anthozoa</taxon>
        <taxon>Hexacorallia</taxon>
        <taxon>Scleractinia</taxon>
        <taxon>Fungiina</taxon>
        <taxon>Poritidae</taxon>
        <taxon>Porites</taxon>
    </lineage>
</organism>
<feature type="compositionally biased region" description="Polar residues" evidence="1">
    <location>
        <begin position="141"/>
        <end position="153"/>
    </location>
</feature>
<accession>A0ABN8RJS5</accession>